<dbReference type="RefSeq" id="XP_047762556.1">
    <property type="nucleotide sequence ID" value="XM_047904749.1"/>
</dbReference>
<evidence type="ECO:0000313" key="1">
    <source>
        <dbReference type="EMBL" id="UJO18190.1"/>
    </source>
</evidence>
<dbReference type="AlphaFoldDB" id="A0A9Q8LIV4"/>
<reference evidence="1" key="2">
    <citation type="journal article" date="2022" name="Microb. Genom.">
        <title>A chromosome-scale genome assembly of the tomato pathogen Cladosporium fulvum reveals a compartmentalized genome architecture and the presence of a dispensable chromosome.</title>
        <authorList>
            <person name="Zaccaron A.Z."/>
            <person name="Chen L.H."/>
            <person name="Samaras A."/>
            <person name="Stergiopoulos I."/>
        </authorList>
    </citation>
    <scope>NUCLEOTIDE SEQUENCE</scope>
    <source>
        <strain evidence="1">Race5_Kim</strain>
    </source>
</reference>
<sequence>MQVKDISAVKHGTSLVPEFSRTKDWQWGNPSSSKLFEQGHYASRTWRRDQQTADHLLGYSEGTESTSAALDHDRIAVPYGAGIM</sequence>
<proteinExistence type="predicted"/>
<gene>
    <name evidence="1" type="ORF">CLAFUR5_05601</name>
</gene>
<accession>A0A9Q8LIV4</accession>
<keyword evidence="2" id="KW-1185">Reference proteome</keyword>
<evidence type="ECO:0000313" key="2">
    <source>
        <dbReference type="Proteomes" id="UP000756132"/>
    </source>
</evidence>
<name>A0A9Q8LIV4_PASFU</name>
<dbReference type="EMBL" id="CP090167">
    <property type="protein sequence ID" value="UJO18190.1"/>
    <property type="molecule type" value="Genomic_DNA"/>
</dbReference>
<dbReference type="Proteomes" id="UP000756132">
    <property type="component" value="Chromosome 5"/>
</dbReference>
<organism evidence="1 2">
    <name type="scientific">Passalora fulva</name>
    <name type="common">Tomato leaf mold</name>
    <name type="synonym">Cladosporium fulvum</name>
    <dbReference type="NCBI Taxonomy" id="5499"/>
    <lineage>
        <taxon>Eukaryota</taxon>
        <taxon>Fungi</taxon>
        <taxon>Dikarya</taxon>
        <taxon>Ascomycota</taxon>
        <taxon>Pezizomycotina</taxon>
        <taxon>Dothideomycetes</taxon>
        <taxon>Dothideomycetidae</taxon>
        <taxon>Mycosphaerellales</taxon>
        <taxon>Mycosphaerellaceae</taxon>
        <taxon>Fulvia</taxon>
    </lineage>
</organism>
<dbReference type="GeneID" id="71985479"/>
<dbReference type="KEGG" id="ffu:CLAFUR5_05601"/>
<reference evidence="1" key="1">
    <citation type="submission" date="2021-12" db="EMBL/GenBank/DDBJ databases">
        <authorList>
            <person name="Zaccaron A."/>
            <person name="Stergiopoulos I."/>
        </authorList>
    </citation>
    <scope>NUCLEOTIDE SEQUENCE</scope>
    <source>
        <strain evidence="1">Race5_Kim</strain>
    </source>
</reference>
<protein>
    <submittedName>
        <fullName evidence="1">Uncharacterized protein</fullName>
    </submittedName>
</protein>